<feature type="region of interest" description="Disordered" evidence="1">
    <location>
        <begin position="145"/>
        <end position="164"/>
    </location>
</feature>
<evidence type="ECO:0000313" key="4">
    <source>
        <dbReference type="Proteomes" id="UP001172155"/>
    </source>
</evidence>
<feature type="compositionally biased region" description="Low complexity" evidence="1">
    <location>
        <begin position="300"/>
        <end position="313"/>
    </location>
</feature>
<keyword evidence="2" id="KW-0472">Membrane</keyword>
<keyword evidence="2" id="KW-0812">Transmembrane</keyword>
<feature type="region of interest" description="Disordered" evidence="1">
    <location>
        <begin position="249"/>
        <end position="572"/>
    </location>
</feature>
<dbReference type="EMBL" id="JAUKUD010000006">
    <property type="protein sequence ID" value="KAK0740767.1"/>
    <property type="molecule type" value="Genomic_DNA"/>
</dbReference>
<feature type="compositionally biased region" description="Low complexity" evidence="1">
    <location>
        <begin position="413"/>
        <end position="437"/>
    </location>
</feature>
<feature type="compositionally biased region" description="Polar residues" evidence="1">
    <location>
        <begin position="270"/>
        <end position="279"/>
    </location>
</feature>
<feature type="compositionally biased region" description="Low complexity" evidence="1">
    <location>
        <begin position="185"/>
        <end position="212"/>
    </location>
</feature>
<protein>
    <submittedName>
        <fullName evidence="3">Uncharacterized protein</fullName>
    </submittedName>
</protein>
<feature type="compositionally biased region" description="Low complexity" evidence="1">
    <location>
        <begin position="481"/>
        <end position="491"/>
    </location>
</feature>
<sequence>MEGTVALGSACACYVDGKQATLARESSPDPRPCLDFCRLQFMSSVVPGWDDESRYHDGCQNLTGKLQSTRLWPLYWCDSIFCGVAIQQLGGLQQDPNVGRIINTCQNIGSHSVYDPGPPPPPYTCATDLDEAAACTLAGVRVPQATGSASPSRQPTLTSSAFPSESLGAATVTQAEPKTGPATPSHSKASSSASSTRLSSAGAEGSATSGSGLSTGAKIAIGVCSGLALVALAALSLFCLYRRRRRKSSRHHSLQSHLGRESGVPPSGSPTPLISTVYSGSKGGEAPLTPPLRLRERRFLPSILRPGSRSSSPPLTPLEPAFNQGGNHGGVFPSSPICSPTTSKLVPRNEEKPRVQGGSFGGLTAPNLPTIPPQATLGGGPPTSTNRGSLSSYGGASSVTNQSSLRNEVVIIPPTSKTTTGTQTQTTQTQSPSFTFPLTFGPAATATPKQRITTRTTPPSSPTRPPRPHDTPLEIPDLVTPASPSAAAAAPLGPPPNRALPPPPPPPPALLPPGNTASFSAVGGRSIIPRGVTVIRDSDATATTTTGREDGEEDSGSDYGEGDPQGAMTDDG</sequence>
<comment type="caution">
    <text evidence="3">The sequence shown here is derived from an EMBL/GenBank/DDBJ whole genome shotgun (WGS) entry which is preliminary data.</text>
</comment>
<accession>A0AA40EK46</accession>
<feature type="compositionally biased region" description="Polar residues" evidence="1">
    <location>
        <begin position="382"/>
        <end position="406"/>
    </location>
</feature>
<feature type="transmembrane region" description="Helical" evidence="2">
    <location>
        <begin position="219"/>
        <end position="241"/>
    </location>
</feature>
<keyword evidence="2" id="KW-1133">Transmembrane helix</keyword>
<feature type="region of interest" description="Disordered" evidence="1">
    <location>
        <begin position="173"/>
        <end position="212"/>
    </location>
</feature>
<proteinExistence type="predicted"/>
<feature type="compositionally biased region" description="Pro residues" evidence="1">
    <location>
        <begin position="492"/>
        <end position="511"/>
    </location>
</feature>
<name>A0AA40EK46_9PEZI</name>
<dbReference type="AlphaFoldDB" id="A0AA40EK46"/>
<evidence type="ECO:0000313" key="3">
    <source>
        <dbReference type="EMBL" id="KAK0740767.1"/>
    </source>
</evidence>
<reference evidence="3" key="1">
    <citation type="submission" date="2023-06" db="EMBL/GenBank/DDBJ databases">
        <title>Genome-scale phylogeny and comparative genomics of the fungal order Sordariales.</title>
        <authorList>
            <consortium name="Lawrence Berkeley National Laboratory"/>
            <person name="Hensen N."/>
            <person name="Bonometti L."/>
            <person name="Westerberg I."/>
            <person name="Brannstrom I.O."/>
            <person name="Guillou S."/>
            <person name="Cros-Aarteil S."/>
            <person name="Calhoun S."/>
            <person name="Haridas S."/>
            <person name="Kuo A."/>
            <person name="Mondo S."/>
            <person name="Pangilinan J."/>
            <person name="Riley R."/>
            <person name="LaButti K."/>
            <person name="Andreopoulos B."/>
            <person name="Lipzen A."/>
            <person name="Chen C."/>
            <person name="Yanf M."/>
            <person name="Daum C."/>
            <person name="Ng V."/>
            <person name="Clum A."/>
            <person name="Steindorff A."/>
            <person name="Ohm R."/>
            <person name="Martin F."/>
            <person name="Silar P."/>
            <person name="Natvig D."/>
            <person name="Lalanne C."/>
            <person name="Gautier V."/>
            <person name="Ament-velasquez S.L."/>
            <person name="Kruys A."/>
            <person name="Hutchinson M.I."/>
            <person name="Powell A.J."/>
            <person name="Barry K."/>
            <person name="Miller A.N."/>
            <person name="Grigoriev I.V."/>
            <person name="Debuchy R."/>
            <person name="Gladieux P."/>
            <person name="Thoren M.H."/>
            <person name="Johannesson H."/>
        </authorList>
    </citation>
    <scope>NUCLEOTIDE SEQUENCE</scope>
    <source>
        <strain evidence="3">SMH3187-1</strain>
    </source>
</reference>
<keyword evidence="4" id="KW-1185">Reference proteome</keyword>
<evidence type="ECO:0000256" key="1">
    <source>
        <dbReference type="SAM" id="MobiDB-lite"/>
    </source>
</evidence>
<evidence type="ECO:0000256" key="2">
    <source>
        <dbReference type="SAM" id="Phobius"/>
    </source>
</evidence>
<dbReference type="Proteomes" id="UP001172155">
    <property type="component" value="Unassembled WGS sequence"/>
</dbReference>
<gene>
    <name evidence="3" type="ORF">B0T18DRAFT_432020</name>
</gene>
<feature type="compositionally biased region" description="Polar residues" evidence="1">
    <location>
        <begin position="145"/>
        <end position="163"/>
    </location>
</feature>
<organism evidence="3 4">
    <name type="scientific">Schizothecium vesticola</name>
    <dbReference type="NCBI Taxonomy" id="314040"/>
    <lineage>
        <taxon>Eukaryota</taxon>
        <taxon>Fungi</taxon>
        <taxon>Dikarya</taxon>
        <taxon>Ascomycota</taxon>
        <taxon>Pezizomycotina</taxon>
        <taxon>Sordariomycetes</taxon>
        <taxon>Sordariomycetidae</taxon>
        <taxon>Sordariales</taxon>
        <taxon>Schizotheciaceae</taxon>
        <taxon>Schizothecium</taxon>
    </lineage>
</organism>